<proteinExistence type="inferred from homology"/>
<evidence type="ECO:0000256" key="6">
    <source>
        <dbReference type="ARBA" id="ARBA00022741"/>
    </source>
</evidence>
<dbReference type="FunFam" id="3.40.50.2300:FF:000105">
    <property type="entry name" value="Low molecular weight phosphotyrosine protein"/>
    <property type="match status" value="2"/>
</dbReference>
<evidence type="ECO:0000256" key="13">
    <source>
        <dbReference type="ARBA" id="ARBA00047639"/>
    </source>
</evidence>
<dbReference type="Proteomes" id="UP000310200">
    <property type="component" value="Unassembled WGS sequence"/>
</dbReference>
<dbReference type="GO" id="GO:0006427">
    <property type="term" value="P:histidyl-tRNA aminoacylation"/>
    <property type="evidence" value="ECO:0007669"/>
    <property type="project" value="InterPro"/>
</dbReference>
<dbReference type="SUPFAM" id="SSF52788">
    <property type="entry name" value="Phosphotyrosine protein phosphatases I"/>
    <property type="match status" value="2"/>
</dbReference>
<dbReference type="InterPro" id="IPR015807">
    <property type="entry name" value="His-tRNA-ligase"/>
</dbReference>
<evidence type="ECO:0000259" key="15">
    <source>
        <dbReference type="PROSITE" id="PS50862"/>
    </source>
</evidence>
<comment type="similarity">
    <text evidence="3">Belongs to the low molecular weight phosphotyrosine protein phosphatase family.</text>
</comment>
<dbReference type="GO" id="GO:0005829">
    <property type="term" value="C:cytosol"/>
    <property type="evidence" value="ECO:0007669"/>
    <property type="project" value="TreeGrafter"/>
</dbReference>
<dbReference type="GO" id="GO:0032543">
    <property type="term" value="P:mitochondrial translation"/>
    <property type="evidence" value="ECO:0007669"/>
    <property type="project" value="TreeGrafter"/>
</dbReference>
<dbReference type="Pfam" id="PF03129">
    <property type="entry name" value="HGTP_anticodon"/>
    <property type="match status" value="1"/>
</dbReference>
<dbReference type="SUPFAM" id="SSF52954">
    <property type="entry name" value="Class II aaRS ABD-related"/>
    <property type="match status" value="1"/>
</dbReference>
<dbReference type="GO" id="GO:0005739">
    <property type="term" value="C:mitochondrion"/>
    <property type="evidence" value="ECO:0007669"/>
    <property type="project" value="TreeGrafter"/>
</dbReference>
<dbReference type="GO" id="GO:0004725">
    <property type="term" value="F:protein tyrosine phosphatase activity"/>
    <property type="evidence" value="ECO:0007669"/>
    <property type="project" value="InterPro"/>
</dbReference>
<dbReference type="AlphaFoldDB" id="A0A4S2L1M9"/>
<reference evidence="16 17" key="1">
    <citation type="journal article" date="2019" name="Philos. Trans. R. Soc. Lond., B, Biol. Sci.">
        <title>Ant behaviour and brain gene expression of defending hosts depend on the ecological success of the intruding social parasite.</title>
        <authorList>
            <person name="Kaur R."/>
            <person name="Stoldt M."/>
            <person name="Jongepier E."/>
            <person name="Feldmeyer B."/>
            <person name="Menzel F."/>
            <person name="Bornberg-Bauer E."/>
            <person name="Foitzik S."/>
        </authorList>
    </citation>
    <scope>NUCLEOTIDE SEQUENCE [LARGE SCALE GENOMIC DNA]</scope>
    <source>
        <tissue evidence="16">Whole body</tissue>
    </source>
</reference>
<dbReference type="InterPro" id="IPR041715">
    <property type="entry name" value="HisRS-like_core"/>
</dbReference>
<protein>
    <recommendedName>
        <fullName evidence="15">Aminoacyl-transfer RNA synthetases class-II family profile domain-containing protein</fullName>
    </recommendedName>
</protein>
<dbReference type="CDD" id="cd00859">
    <property type="entry name" value="HisRS_anticodon"/>
    <property type="match status" value="1"/>
</dbReference>
<dbReference type="InterPro" id="IPR000738">
    <property type="entry name" value="WHEP-TRS_dom"/>
</dbReference>
<dbReference type="GO" id="GO:0003723">
    <property type="term" value="F:RNA binding"/>
    <property type="evidence" value="ECO:0007669"/>
    <property type="project" value="UniProtKB-KW"/>
</dbReference>
<keyword evidence="7" id="KW-0378">Hydrolase</keyword>
<evidence type="ECO:0000256" key="2">
    <source>
        <dbReference type="ARBA" id="ARBA00008226"/>
    </source>
</evidence>
<dbReference type="CDD" id="cd16343">
    <property type="entry name" value="LMWPTP"/>
    <property type="match status" value="2"/>
</dbReference>
<evidence type="ECO:0000256" key="9">
    <source>
        <dbReference type="ARBA" id="ARBA00022884"/>
    </source>
</evidence>
<feature type="active site" evidence="14">
    <location>
        <position position="18"/>
    </location>
</feature>
<dbReference type="InterPro" id="IPR023485">
    <property type="entry name" value="Ptyr_pPase"/>
</dbReference>
<dbReference type="Gene3D" id="3.30.930.10">
    <property type="entry name" value="Bira Bifunctional Protein, Domain 2"/>
    <property type="match status" value="1"/>
</dbReference>
<evidence type="ECO:0000256" key="4">
    <source>
        <dbReference type="ARBA" id="ARBA00022490"/>
    </source>
</evidence>
<evidence type="ECO:0000256" key="3">
    <source>
        <dbReference type="ARBA" id="ARBA00011063"/>
    </source>
</evidence>
<dbReference type="InterPro" id="IPR036196">
    <property type="entry name" value="Ptyr_pPase_sf"/>
</dbReference>
<keyword evidence="6" id="KW-0547">Nucleotide-binding</keyword>
<keyword evidence="17" id="KW-1185">Reference proteome</keyword>
<accession>A0A4S2L1M9</accession>
<dbReference type="SUPFAM" id="SSF55681">
    <property type="entry name" value="Class II aaRS and biotin synthetases"/>
    <property type="match status" value="1"/>
</dbReference>
<feature type="domain" description="Aminoacyl-transfer RNA synthetases class-II family profile" evidence="15">
    <location>
        <begin position="478"/>
        <end position="803"/>
    </location>
</feature>
<dbReference type="InterPro" id="IPR033656">
    <property type="entry name" value="HisRS_anticodon"/>
</dbReference>
<dbReference type="Gene3D" id="3.40.50.800">
    <property type="entry name" value="Anticodon-binding domain"/>
    <property type="match status" value="1"/>
</dbReference>
<feature type="active site" description="Proton donor" evidence="14">
    <location>
        <position position="128"/>
    </location>
</feature>
<comment type="subcellular location">
    <subcellularLocation>
        <location evidence="1">Cytoplasm</location>
    </subcellularLocation>
</comment>
<dbReference type="InterPro" id="IPR045864">
    <property type="entry name" value="aa-tRNA-synth_II/BPL/LPL"/>
</dbReference>
<evidence type="ECO:0000256" key="1">
    <source>
        <dbReference type="ARBA" id="ARBA00004496"/>
    </source>
</evidence>
<keyword evidence="10" id="KW-0904">Protein phosphatase</keyword>
<evidence type="ECO:0000256" key="14">
    <source>
        <dbReference type="PIRSR" id="PIRSR617867-1"/>
    </source>
</evidence>
<feature type="active site" description="Nucleophile" evidence="14">
    <location>
        <position position="12"/>
    </location>
</feature>
<dbReference type="FunFam" id="3.30.930.10:FF:000021">
    <property type="entry name" value="Probable histidine--tRNA ligase, mitochondrial"/>
    <property type="match status" value="1"/>
</dbReference>
<dbReference type="CDD" id="cd00773">
    <property type="entry name" value="HisRS-like_core"/>
    <property type="match status" value="1"/>
</dbReference>
<dbReference type="SMART" id="SM00991">
    <property type="entry name" value="WHEP-TRS"/>
    <property type="match status" value="1"/>
</dbReference>
<keyword evidence="4" id="KW-0963">Cytoplasm</keyword>
<dbReference type="PROSITE" id="PS50862">
    <property type="entry name" value="AA_TRNA_LIGASE_II"/>
    <property type="match status" value="1"/>
</dbReference>
<dbReference type="FunFam" id="3.40.50.800:FF:000008">
    <property type="entry name" value="histidine--tRNA ligase, cytoplasmic isoform X1"/>
    <property type="match status" value="1"/>
</dbReference>
<dbReference type="STRING" id="300112.A0A4S2L1M9"/>
<comment type="similarity">
    <text evidence="2">Belongs to the class-II aminoacyl-tRNA synthetase family.</text>
</comment>
<dbReference type="GO" id="GO:0004821">
    <property type="term" value="F:histidine-tRNA ligase activity"/>
    <property type="evidence" value="ECO:0007669"/>
    <property type="project" value="UniProtKB-EC"/>
</dbReference>
<dbReference type="EMBL" id="QBLH01000743">
    <property type="protein sequence ID" value="TGZ54338.1"/>
    <property type="molecule type" value="Genomic_DNA"/>
</dbReference>
<dbReference type="PANTHER" id="PTHR11476:SF7">
    <property type="entry name" value="HISTIDINE--TRNA LIGASE"/>
    <property type="match status" value="1"/>
</dbReference>
<gene>
    <name evidence="16" type="ORF">DBV15_08208</name>
</gene>
<organism evidence="16 17">
    <name type="scientific">Temnothorax longispinosus</name>
    <dbReference type="NCBI Taxonomy" id="300112"/>
    <lineage>
        <taxon>Eukaryota</taxon>
        <taxon>Metazoa</taxon>
        <taxon>Ecdysozoa</taxon>
        <taxon>Arthropoda</taxon>
        <taxon>Hexapoda</taxon>
        <taxon>Insecta</taxon>
        <taxon>Pterygota</taxon>
        <taxon>Neoptera</taxon>
        <taxon>Endopterygota</taxon>
        <taxon>Hymenoptera</taxon>
        <taxon>Apocrita</taxon>
        <taxon>Aculeata</taxon>
        <taxon>Formicoidea</taxon>
        <taxon>Formicidae</taxon>
        <taxon>Myrmicinae</taxon>
        <taxon>Temnothorax</taxon>
    </lineage>
</organism>
<evidence type="ECO:0000313" key="17">
    <source>
        <dbReference type="Proteomes" id="UP000310200"/>
    </source>
</evidence>
<dbReference type="InterPro" id="IPR004154">
    <property type="entry name" value="Anticodon-bd"/>
</dbReference>
<keyword evidence="11" id="KW-0648">Protein biosynthesis</keyword>
<comment type="caution">
    <text evidence="16">The sequence shown here is derived from an EMBL/GenBank/DDBJ whole genome shotgun (WGS) entry which is preliminary data.</text>
</comment>
<dbReference type="InterPro" id="IPR006195">
    <property type="entry name" value="aa-tRNA-synth_II"/>
</dbReference>
<evidence type="ECO:0000256" key="10">
    <source>
        <dbReference type="ARBA" id="ARBA00022912"/>
    </source>
</evidence>
<dbReference type="InterPro" id="IPR017867">
    <property type="entry name" value="Tyr_phospatase_low_mol_wt"/>
</dbReference>
<dbReference type="SUPFAM" id="SSF47616">
    <property type="entry name" value="GST C-terminal domain-like"/>
    <property type="match status" value="1"/>
</dbReference>
<dbReference type="SMART" id="SM00226">
    <property type="entry name" value="LMWPc"/>
    <property type="match status" value="2"/>
</dbReference>
<dbReference type="GO" id="GO:0005524">
    <property type="term" value="F:ATP binding"/>
    <property type="evidence" value="ECO:0007669"/>
    <property type="project" value="UniProtKB-KW"/>
</dbReference>
<dbReference type="Gene3D" id="3.40.50.2300">
    <property type="match status" value="2"/>
</dbReference>
<dbReference type="InterPro" id="IPR036621">
    <property type="entry name" value="Anticodon-bd_dom_sf"/>
</dbReference>
<dbReference type="NCBIfam" id="TIGR00442">
    <property type="entry name" value="hisS"/>
    <property type="match status" value="1"/>
</dbReference>
<keyword evidence="12" id="KW-0030">Aminoacyl-tRNA synthetase</keyword>
<evidence type="ECO:0000256" key="11">
    <source>
        <dbReference type="ARBA" id="ARBA00022917"/>
    </source>
</evidence>
<sequence>MSEEKKKVLMICLGNICRSPIAEAVFQNEVNKRGLQDQWEVDSAAIIGFHKGRRPDDRALSTLKANGITDYSHRARQMQQADFNKYDWIFGMDQENMAFLTKNRPENCRAKVQLLGSYDPSGNDIIRDPYYDHDSVGFQKVYDQWNSCRSPMAEAVFQDQVQQMGLTDLWEVESAAILGYHVGNGPEPRAMSTLRKAGITDYSHIARQITSNDFYKFDWIFGMDEYNIHVLYEMQPEDSRAKIELLGKYDPAGIVIIRDPIFDAGSAGFEKAFEQALRSVRAFLEINKGNARNRACETHRAAMPYMLTMADEIPRDTLLNRVREQGEVVRRLKAAKADNTQEYREQSDINVELESLNDDLADVSYMCGWWPTSKDAELYDTLRVVVLNDELARWPHLNRWHINMKSFTREERLAFPAVEAPLASLAEKLERLKSTRYISKDTLDKKIAEEVAKLLDLKAQLGEENGCSHKLILKTPKGTRDYNPEQMALRLGVLEKIISVFKRHGAETIDTPVFELKDVLTGKYGEDSKLIYDLKDQGGEILALRYDLTVPFARYLAMSKISSIKRYHIAKVYRRDNPATTKGRYREFYQCDFDIAGQYDPMLPDVECIRVVCEALEVLNLGPYLIKLNHRSLLDGIFAACGVPQSKFRSICSAVDKLDKSPWEEVKKEMIDEKGLDEHIADKVGKYVSQSGGVELIAELRKDKELMKQSVAVQGLDSMELLLKYCGIYKILDKIKFDLSLARGLDYYTGVIYEAILCGDDVGVGSVAGGGRYDNLVGMFDSKNKNVPCVGVSVGVERIFSVMEAKLANKGLKTRTAEIEVFVASAQKNLHEERMKILVDLWEAGVKAEQSYKKNVKLLAQLQHCEENGIPLALIVGEGELAKGEVTLRVVSTREETRVPRSNLIKEIRRQLKTASLPTIVVNHNQAAWEDLLGSLPVSKRIS</sequence>
<keyword evidence="8" id="KW-0067">ATP-binding</keyword>
<evidence type="ECO:0000256" key="5">
    <source>
        <dbReference type="ARBA" id="ARBA00022598"/>
    </source>
</evidence>
<dbReference type="InterPro" id="IPR036282">
    <property type="entry name" value="Glutathione-S-Trfase_C_sf"/>
</dbReference>
<evidence type="ECO:0000313" key="16">
    <source>
        <dbReference type="EMBL" id="TGZ54338.1"/>
    </source>
</evidence>
<evidence type="ECO:0000256" key="12">
    <source>
        <dbReference type="ARBA" id="ARBA00023146"/>
    </source>
</evidence>
<name>A0A4S2L1M9_9HYME</name>
<dbReference type="PRINTS" id="PR00719">
    <property type="entry name" value="LMWPTPASE"/>
</dbReference>
<dbReference type="PANTHER" id="PTHR11476">
    <property type="entry name" value="HISTIDYL-TRNA SYNTHETASE"/>
    <property type="match status" value="1"/>
</dbReference>
<evidence type="ECO:0000256" key="8">
    <source>
        <dbReference type="ARBA" id="ARBA00022840"/>
    </source>
</evidence>
<keyword evidence="9" id="KW-0694">RNA-binding</keyword>
<keyword evidence="5" id="KW-0436">Ligase</keyword>
<evidence type="ECO:0000256" key="7">
    <source>
        <dbReference type="ARBA" id="ARBA00022801"/>
    </source>
</evidence>
<feature type="non-terminal residue" evidence="16">
    <location>
        <position position="943"/>
    </location>
</feature>
<comment type="catalytic activity">
    <reaction evidence="13">
        <text>tRNA(His) + L-histidine + ATP = L-histidyl-tRNA(His) + AMP + diphosphate + H(+)</text>
        <dbReference type="Rhea" id="RHEA:17313"/>
        <dbReference type="Rhea" id="RHEA-COMP:9665"/>
        <dbReference type="Rhea" id="RHEA-COMP:9689"/>
        <dbReference type="ChEBI" id="CHEBI:15378"/>
        <dbReference type="ChEBI" id="CHEBI:30616"/>
        <dbReference type="ChEBI" id="CHEBI:33019"/>
        <dbReference type="ChEBI" id="CHEBI:57595"/>
        <dbReference type="ChEBI" id="CHEBI:78442"/>
        <dbReference type="ChEBI" id="CHEBI:78527"/>
        <dbReference type="ChEBI" id="CHEBI:456215"/>
        <dbReference type="EC" id="6.1.1.21"/>
    </reaction>
</comment>
<dbReference type="Pfam" id="PF01451">
    <property type="entry name" value="LMWPc"/>
    <property type="match status" value="2"/>
</dbReference>
<dbReference type="Pfam" id="PF13393">
    <property type="entry name" value="tRNA-synt_His"/>
    <property type="match status" value="1"/>
</dbReference>